<dbReference type="InterPro" id="IPR035906">
    <property type="entry name" value="MetI-like_sf"/>
</dbReference>
<dbReference type="AlphaFoldDB" id="A0ABD5Y900"/>
<dbReference type="PROSITE" id="PS50928">
    <property type="entry name" value="ABC_TM1"/>
    <property type="match status" value="1"/>
</dbReference>
<dbReference type="PANTHER" id="PTHR30151:SF0">
    <property type="entry name" value="ABC TRANSPORTER PERMEASE PROTEIN MJ0413-RELATED"/>
    <property type="match status" value="1"/>
</dbReference>
<evidence type="ECO:0000256" key="7">
    <source>
        <dbReference type="RuleBase" id="RU363032"/>
    </source>
</evidence>
<dbReference type="EMBL" id="JBHSZZ010000007">
    <property type="protein sequence ID" value="MFC7185713.1"/>
    <property type="molecule type" value="Genomic_DNA"/>
</dbReference>
<comment type="subcellular location">
    <subcellularLocation>
        <location evidence="1 7">Cell membrane</location>
        <topology evidence="1 7">Multi-pass membrane protein</topology>
    </subcellularLocation>
</comment>
<feature type="domain" description="ABC transmembrane type-1" evidence="8">
    <location>
        <begin position="75"/>
        <end position="259"/>
    </location>
</feature>
<comment type="similarity">
    <text evidence="7">Belongs to the binding-protein-dependent transport system permease family.</text>
</comment>
<keyword evidence="4 7" id="KW-0812">Transmembrane</keyword>
<dbReference type="GO" id="GO:0005886">
    <property type="term" value="C:plasma membrane"/>
    <property type="evidence" value="ECO:0007669"/>
    <property type="project" value="UniProtKB-SubCell"/>
</dbReference>
<dbReference type="SUPFAM" id="SSF161098">
    <property type="entry name" value="MetI-like"/>
    <property type="match status" value="1"/>
</dbReference>
<keyword evidence="10" id="KW-1185">Reference proteome</keyword>
<keyword evidence="3" id="KW-1003">Cell membrane</keyword>
<gene>
    <name evidence="9" type="ORF">ACFQMK_02150</name>
</gene>
<evidence type="ECO:0000256" key="4">
    <source>
        <dbReference type="ARBA" id="ARBA00022692"/>
    </source>
</evidence>
<dbReference type="PANTHER" id="PTHR30151">
    <property type="entry name" value="ALKANE SULFONATE ABC TRANSPORTER-RELATED, MEMBRANE SUBUNIT"/>
    <property type="match status" value="1"/>
</dbReference>
<feature type="transmembrane region" description="Helical" evidence="7">
    <location>
        <begin position="123"/>
        <end position="151"/>
    </location>
</feature>
<evidence type="ECO:0000256" key="5">
    <source>
        <dbReference type="ARBA" id="ARBA00022989"/>
    </source>
</evidence>
<keyword evidence="6 7" id="KW-0472">Membrane</keyword>
<comment type="caution">
    <text evidence="9">The sequence shown here is derived from an EMBL/GenBank/DDBJ whole genome shotgun (WGS) entry which is preliminary data.</text>
</comment>
<dbReference type="InterPro" id="IPR000515">
    <property type="entry name" value="MetI-like"/>
</dbReference>
<evidence type="ECO:0000256" key="3">
    <source>
        <dbReference type="ARBA" id="ARBA00022475"/>
    </source>
</evidence>
<feature type="transmembrane region" description="Helical" evidence="7">
    <location>
        <begin position="26"/>
        <end position="43"/>
    </location>
</feature>
<dbReference type="Pfam" id="PF00528">
    <property type="entry name" value="BPD_transp_1"/>
    <property type="match status" value="1"/>
</dbReference>
<dbReference type="CDD" id="cd06261">
    <property type="entry name" value="TM_PBP2"/>
    <property type="match status" value="1"/>
</dbReference>
<dbReference type="Gene3D" id="1.10.3720.10">
    <property type="entry name" value="MetI-like"/>
    <property type="match status" value="1"/>
</dbReference>
<evidence type="ECO:0000313" key="10">
    <source>
        <dbReference type="Proteomes" id="UP001596390"/>
    </source>
</evidence>
<evidence type="ECO:0000259" key="8">
    <source>
        <dbReference type="PROSITE" id="PS50928"/>
    </source>
</evidence>
<evidence type="ECO:0000313" key="9">
    <source>
        <dbReference type="EMBL" id="MFC7185713.1"/>
    </source>
</evidence>
<evidence type="ECO:0000256" key="6">
    <source>
        <dbReference type="ARBA" id="ARBA00023136"/>
    </source>
</evidence>
<keyword evidence="5 7" id="KW-1133">Transmembrane helix</keyword>
<dbReference type="Proteomes" id="UP001596390">
    <property type="component" value="Unassembled WGS sequence"/>
</dbReference>
<sequence length="267" mass="28166">MATDTGRGFDGDELRAGLGLDDPRRLLRGAAGVVGFVVVWHLVSLTQPAYVLPPPTAVADAFAGEFASGTMTTALWSSVRHWIPGTVVGTTLGVAAGVAFSWSGLLDDVTAPLVRTLRPVPPLALIGFAIAWFGINDAGAAFIIAVGAFWINFYASYGAVEGVSEDLLDVGRTLGVSGDLDMVRSVVLPASLPGIMTGVRTGLGRCWMLVVASEIFGVPGVGREILRASNNLLVDTVIAYILVLSLMFLLVDVAFRAVQRRVLVWRA</sequence>
<reference evidence="9 10" key="1">
    <citation type="journal article" date="2019" name="Int. J. Syst. Evol. Microbiol.">
        <title>The Global Catalogue of Microorganisms (GCM) 10K type strain sequencing project: providing services to taxonomists for standard genome sequencing and annotation.</title>
        <authorList>
            <consortium name="The Broad Institute Genomics Platform"/>
            <consortium name="The Broad Institute Genome Sequencing Center for Infectious Disease"/>
            <person name="Wu L."/>
            <person name="Ma J."/>
        </authorList>
    </citation>
    <scope>NUCLEOTIDE SEQUENCE [LARGE SCALE GENOMIC DNA]</scope>
    <source>
        <strain evidence="9 10">Q85</strain>
    </source>
</reference>
<protein>
    <submittedName>
        <fullName evidence="9">ABC transporter permease</fullName>
    </submittedName>
</protein>
<keyword evidence="2 7" id="KW-0813">Transport</keyword>
<feature type="transmembrane region" description="Helical" evidence="7">
    <location>
        <begin position="237"/>
        <end position="258"/>
    </location>
</feature>
<name>A0ABD5Y900_9EURY</name>
<evidence type="ECO:0000256" key="1">
    <source>
        <dbReference type="ARBA" id="ARBA00004651"/>
    </source>
</evidence>
<organism evidence="9 10">
    <name type="scientific">Halorubrum yunnanense</name>
    <dbReference type="NCBI Taxonomy" id="1526162"/>
    <lineage>
        <taxon>Archaea</taxon>
        <taxon>Methanobacteriati</taxon>
        <taxon>Methanobacteriota</taxon>
        <taxon>Stenosarchaea group</taxon>
        <taxon>Halobacteria</taxon>
        <taxon>Halobacteriales</taxon>
        <taxon>Haloferacaceae</taxon>
        <taxon>Halorubrum</taxon>
    </lineage>
</organism>
<accession>A0ABD5Y900</accession>
<proteinExistence type="inferred from homology"/>
<dbReference type="RefSeq" id="WP_267662694.1">
    <property type="nucleotide sequence ID" value="NZ_JAODIX010000007.1"/>
</dbReference>
<evidence type="ECO:0000256" key="2">
    <source>
        <dbReference type="ARBA" id="ARBA00022448"/>
    </source>
</evidence>
<feature type="transmembrane region" description="Helical" evidence="7">
    <location>
        <begin position="81"/>
        <end position="102"/>
    </location>
</feature>